<dbReference type="Proteomes" id="UP000887565">
    <property type="component" value="Unplaced"/>
</dbReference>
<evidence type="ECO:0000313" key="2">
    <source>
        <dbReference type="Proteomes" id="UP000887565"/>
    </source>
</evidence>
<accession>A0A915LCD2</accession>
<name>A0A915LCD2_ROMCU</name>
<organism evidence="2 3">
    <name type="scientific">Romanomermis culicivorax</name>
    <name type="common">Nematode worm</name>
    <dbReference type="NCBI Taxonomy" id="13658"/>
    <lineage>
        <taxon>Eukaryota</taxon>
        <taxon>Metazoa</taxon>
        <taxon>Ecdysozoa</taxon>
        <taxon>Nematoda</taxon>
        <taxon>Enoplea</taxon>
        <taxon>Dorylaimia</taxon>
        <taxon>Mermithida</taxon>
        <taxon>Mermithoidea</taxon>
        <taxon>Mermithidae</taxon>
        <taxon>Romanomermis</taxon>
    </lineage>
</organism>
<dbReference type="AlphaFoldDB" id="A0A915LCD2"/>
<feature type="compositionally biased region" description="Polar residues" evidence="1">
    <location>
        <begin position="37"/>
        <end position="59"/>
    </location>
</feature>
<reference evidence="3" key="1">
    <citation type="submission" date="2022-11" db="UniProtKB">
        <authorList>
            <consortium name="WormBaseParasite"/>
        </authorList>
    </citation>
    <scope>IDENTIFICATION</scope>
</reference>
<evidence type="ECO:0000256" key="1">
    <source>
        <dbReference type="SAM" id="MobiDB-lite"/>
    </source>
</evidence>
<keyword evidence="2" id="KW-1185">Reference proteome</keyword>
<protein>
    <submittedName>
        <fullName evidence="3">Uncharacterized protein</fullName>
    </submittedName>
</protein>
<feature type="region of interest" description="Disordered" evidence="1">
    <location>
        <begin position="28"/>
        <end position="63"/>
    </location>
</feature>
<sequence>ARWNLLPTGPLPPTGLPSDRLSLIATQLPPRGVNPLSPLQSQTYTSSSCRRDSTNYGRNRNSHTDKTSLTAAIINETTVLPPILANDAAIEKKLLYTHVQPMLRPHSKATVCGPQHAPTGPVLCPCCLRRRVTLCCRRRRSDQPHPPICMASYAGVLQYISTDGVTARAAALLNLWLC</sequence>
<dbReference type="WBParaSite" id="nRc.2.0.1.t48003-RA">
    <property type="protein sequence ID" value="nRc.2.0.1.t48003-RA"/>
    <property type="gene ID" value="nRc.2.0.1.g48003"/>
</dbReference>
<evidence type="ECO:0000313" key="3">
    <source>
        <dbReference type="WBParaSite" id="nRc.2.0.1.t48003-RA"/>
    </source>
</evidence>
<proteinExistence type="predicted"/>